<reference evidence="7 8" key="1">
    <citation type="submission" date="2020-07" db="EMBL/GenBank/DDBJ databases">
        <title>Sequencing the genomes of 1000 actinobacteria strains.</title>
        <authorList>
            <person name="Klenk H.-P."/>
        </authorList>
    </citation>
    <scope>NUCLEOTIDE SEQUENCE [LARGE SCALE GENOMIC DNA]</scope>
    <source>
        <strain evidence="7 8">DSM 43461</strain>
    </source>
</reference>
<dbReference type="CDD" id="cd01392">
    <property type="entry name" value="HTH_LacI"/>
    <property type="match status" value="1"/>
</dbReference>
<keyword evidence="1" id="KW-0678">Repressor</keyword>
<dbReference type="SUPFAM" id="SSF47413">
    <property type="entry name" value="lambda repressor-like DNA-binding domains"/>
    <property type="match status" value="1"/>
</dbReference>
<gene>
    <name evidence="7" type="ORF">BJ999_000611</name>
</gene>
<dbReference type="RefSeq" id="WP_229810197.1">
    <property type="nucleotide sequence ID" value="NZ_BMRD01000005.1"/>
</dbReference>
<keyword evidence="8" id="KW-1185">Reference proteome</keyword>
<dbReference type="Proteomes" id="UP000591272">
    <property type="component" value="Unassembled WGS sequence"/>
</dbReference>
<dbReference type="EMBL" id="JACCBT010000001">
    <property type="protein sequence ID" value="NYE10315.1"/>
    <property type="molecule type" value="Genomic_DNA"/>
</dbReference>
<feature type="region of interest" description="Disordered" evidence="5">
    <location>
        <begin position="1"/>
        <end position="42"/>
    </location>
</feature>
<dbReference type="InterPro" id="IPR010982">
    <property type="entry name" value="Lambda_DNA-bd_dom_sf"/>
</dbReference>
<evidence type="ECO:0000256" key="4">
    <source>
        <dbReference type="ARBA" id="ARBA00023163"/>
    </source>
</evidence>
<dbReference type="SUPFAM" id="SSF53822">
    <property type="entry name" value="Periplasmic binding protein-like I"/>
    <property type="match status" value="1"/>
</dbReference>
<dbReference type="AlphaFoldDB" id="A0A7Y9KAI4"/>
<comment type="caution">
    <text evidence="7">The sequence shown here is derived from an EMBL/GenBank/DDBJ whole genome shotgun (WGS) entry which is preliminary data.</text>
</comment>
<evidence type="ECO:0000256" key="1">
    <source>
        <dbReference type="ARBA" id="ARBA00022491"/>
    </source>
</evidence>
<dbReference type="Gene3D" id="3.40.50.2300">
    <property type="match status" value="2"/>
</dbReference>
<dbReference type="Gene3D" id="1.10.260.40">
    <property type="entry name" value="lambda repressor-like DNA-binding domains"/>
    <property type="match status" value="1"/>
</dbReference>
<dbReference type="InterPro" id="IPR000843">
    <property type="entry name" value="HTH_LacI"/>
</dbReference>
<dbReference type="GO" id="GO:0000976">
    <property type="term" value="F:transcription cis-regulatory region binding"/>
    <property type="evidence" value="ECO:0007669"/>
    <property type="project" value="TreeGrafter"/>
</dbReference>
<name>A0A7Y9KAI4_9ACTN</name>
<dbReference type="InterPro" id="IPR046335">
    <property type="entry name" value="LacI/GalR-like_sensor"/>
</dbReference>
<evidence type="ECO:0000256" key="3">
    <source>
        <dbReference type="ARBA" id="ARBA00023125"/>
    </source>
</evidence>
<keyword evidence="2" id="KW-0805">Transcription regulation</keyword>
<dbReference type="SMART" id="SM00354">
    <property type="entry name" value="HTH_LACI"/>
    <property type="match status" value="1"/>
</dbReference>
<sequence length="368" mass="39523">MSAEEANPPHDMLGEGAVPRPRSEPSPAPRDEGKAVPAPKPTIRNVAERAGVSKSLVSLVMRGSPHVSERRRQAVLQAARELGYRPNAVARSLVEGRTRLIGAIVADLHNPFFAEFLDGLQESLHGAGLRMLVGSGRWDPMFEAEAVEAFLEMRVDGLVLLSVVPESLKEAAASVPVVVVGERDVVGVDIVVDDDELGASLAVDHLVEHGHRRIAHIEGARSTTARYRRAGYEKAMRLHDLAAEIVVEPGDFTEDGGYRAALSLLRRDARPTAIFAPNDLVATGALSAADELGMRVPADLSIIGYDNTHLAAIRHISLTSVDQPRRDMGRVAAEMLTARIGDPSRAARQKLVVPHLVVRSTTGPAPAM</sequence>
<keyword evidence="4" id="KW-0804">Transcription</keyword>
<evidence type="ECO:0000259" key="6">
    <source>
        <dbReference type="PROSITE" id="PS50932"/>
    </source>
</evidence>
<evidence type="ECO:0000256" key="5">
    <source>
        <dbReference type="SAM" id="MobiDB-lite"/>
    </source>
</evidence>
<dbReference type="Pfam" id="PF13377">
    <property type="entry name" value="Peripla_BP_3"/>
    <property type="match status" value="1"/>
</dbReference>
<dbReference type="Pfam" id="PF00356">
    <property type="entry name" value="LacI"/>
    <property type="match status" value="1"/>
</dbReference>
<dbReference type="GO" id="GO:0003700">
    <property type="term" value="F:DNA-binding transcription factor activity"/>
    <property type="evidence" value="ECO:0007669"/>
    <property type="project" value="TreeGrafter"/>
</dbReference>
<organism evidence="7 8">
    <name type="scientific">Actinomadura citrea</name>
    <dbReference type="NCBI Taxonomy" id="46158"/>
    <lineage>
        <taxon>Bacteria</taxon>
        <taxon>Bacillati</taxon>
        <taxon>Actinomycetota</taxon>
        <taxon>Actinomycetes</taxon>
        <taxon>Streptosporangiales</taxon>
        <taxon>Thermomonosporaceae</taxon>
        <taxon>Actinomadura</taxon>
    </lineage>
</organism>
<protein>
    <submittedName>
        <fullName evidence="7">DNA-binding LacI/PurR family transcriptional regulator</fullName>
    </submittedName>
</protein>
<proteinExistence type="predicted"/>
<dbReference type="CDD" id="cd06267">
    <property type="entry name" value="PBP1_LacI_sugar_binding-like"/>
    <property type="match status" value="1"/>
</dbReference>
<accession>A0A7Y9KAI4</accession>
<dbReference type="InterPro" id="IPR028082">
    <property type="entry name" value="Peripla_BP_I"/>
</dbReference>
<evidence type="ECO:0000256" key="2">
    <source>
        <dbReference type="ARBA" id="ARBA00023015"/>
    </source>
</evidence>
<keyword evidence="3 7" id="KW-0238">DNA-binding</keyword>
<feature type="domain" description="HTH lacI-type" evidence="6">
    <location>
        <begin position="41"/>
        <end position="95"/>
    </location>
</feature>
<evidence type="ECO:0000313" key="8">
    <source>
        <dbReference type="Proteomes" id="UP000591272"/>
    </source>
</evidence>
<dbReference type="PANTHER" id="PTHR30146">
    <property type="entry name" value="LACI-RELATED TRANSCRIPTIONAL REPRESSOR"/>
    <property type="match status" value="1"/>
</dbReference>
<dbReference type="PROSITE" id="PS50932">
    <property type="entry name" value="HTH_LACI_2"/>
    <property type="match status" value="1"/>
</dbReference>
<dbReference type="PANTHER" id="PTHR30146:SF148">
    <property type="entry name" value="HTH-TYPE TRANSCRIPTIONAL REPRESSOR PURR-RELATED"/>
    <property type="match status" value="1"/>
</dbReference>
<evidence type="ECO:0000313" key="7">
    <source>
        <dbReference type="EMBL" id="NYE10315.1"/>
    </source>
</evidence>